<dbReference type="STRING" id="1817863.A2Y62_20305"/>
<accession>A0A1F5VVM0</accession>
<comment type="caution">
    <text evidence="1">The sequence shown here is derived from an EMBL/GenBank/DDBJ whole genome shotgun (WGS) entry which is preliminary data.</text>
</comment>
<evidence type="ECO:0000313" key="2">
    <source>
        <dbReference type="Proteomes" id="UP000178943"/>
    </source>
</evidence>
<proteinExistence type="predicted"/>
<dbReference type="AlphaFoldDB" id="A0A1F5VVM0"/>
<dbReference type="EMBL" id="MFGW01000055">
    <property type="protein sequence ID" value="OGF67398.1"/>
    <property type="molecule type" value="Genomic_DNA"/>
</dbReference>
<dbReference type="Pfam" id="PF20244">
    <property type="entry name" value="DUF6599"/>
    <property type="match status" value="1"/>
</dbReference>
<reference evidence="1 2" key="1">
    <citation type="journal article" date="2016" name="Nat. Commun.">
        <title>Thousands of microbial genomes shed light on interconnected biogeochemical processes in an aquifer system.</title>
        <authorList>
            <person name="Anantharaman K."/>
            <person name="Brown C.T."/>
            <person name="Hug L.A."/>
            <person name="Sharon I."/>
            <person name="Castelle C.J."/>
            <person name="Probst A.J."/>
            <person name="Thomas B.C."/>
            <person name="Singh A."/>
            <person name="Wilkins M.J."/>
            <person name="Karaoz U."/>
            <person name="Brodie E.L."/>
            <person name="Williams K.H."/>
            <person name="Hubbard S.S."/>
            <person name="Banfield J.F."/>
        </authorList>
    </citation>
    <scope>NUCLEOTIDE SEQUENCE [LARGE SCALE GENOMIC DNA]</scope>
</reference>
<gene>
    <name evidence="1" type="ORF">A2Y62_20305</name>
</gene>
<protein>
    <submittedName>
        <fullName evidence="1">Uncharacterized protein</fullName>
    </submittedName>
</protein>
<sequence length="282" mass="31919">MKIILTILLLLMLAITSSSNELIPPDNFVQGWLKFDKMLTFKKNALDGHIDGGAELFYEFGFEDLVVQRYKKDNTEIALELYRMESPESALGIYLNKCTTETPLKEVHARNTGDAFQLVILKGCYYIQINNFDGNEKIVPVMIALANLVINKIPAERKITLLQNLPREDLIKGTELLIRGPYSLQKIFTFGEGDVLQLNRTIFGVAGDYKDKKGKTYTLIVISYPDSNAARSAYGNLLAHLDLYIKIIDKKDNSFRFKDFQNKSGSVELKEKIITLIVGLQP</sequence>
<dbReference type="Proteomes" id="UP000178943">
    <property type="component" value="Unassembled WGS sequence"/>
</dbReference>
<dbReference type="InterPro" id="IPR046534">
    <property type="entry name" value="DUF6599"/>
</dbReference>
<evidence type="ECO:0000313" key="1">
    <source>
        <dbReference type="EMBL" id="OGF67398.1"/>
    </source>
</evidence>
<name>A0A1F5VVM0_9BACT</name>
<organism evidence="1 2">
    <name type="scientific">Candidatus Fischerbacteria bacterium RBG_13_37_8</name>
    <dbReference type="NCBI Taxonomy" id="1817863"/>
    <lineage>
        <taxon>Bacteria</taxon>
        <taxon>Candidatus Fischeribacteriota</taxon>
    </lineage>
</organism>